<comment type="caution">
    <text evidence="5">The sequence shown here is derived from an EMBL/GenBank/DDBJ whole genome shotgun (WGS) entry which is preliminary data.</text>
</comment>
<dbReference type="PROSITE" id="PS51194">
    <property type="entry name" value="HELICASE_CTER"/>
    <property type="match status" value="1"/>
</dbReference>
<evidence type="ECO:0000313" key="6">
    <source>
        <dbReference type="Proteomes" id="UP001627408"/>
    </source>
</evidence>
<reference evidence="5 6" key="1">
    <citation type="submission" date="2024-08" db="EMBL/GenBank/DDBJ databases">
        <title>Tateyamaria sp. nov., isolated from marine algae.</title>
        <authorList>
            <person name="Choi B.J."/>
            <person name="Kim J.M."/>
            <person name="Lee J.K."/>
            <person name="Choi D.G."/>
            <person name="Bayburt H."/>
            <person name="Baek J.H."/>
            <person name="Han D.M."/>
            <person name="Jeon C.O."/>
        </authorList>
    </citation>
    <scope>NUCLEOTIDE SEQUENCE [LARGE SCALE GENOMIC DNA]</scope>
    <source>
        <strain evidence="5 6">KMU-156</strain>
    </source>
</reference>
<organism evidence="5 6">
    <name type="scientific">Tateyamaria armeniaca</name>
    <dbReference type="NCBI Taxonomy" id="2518930"/>
    <lineage>
        <taxon>Bacteria</taxon>
        <taxon>Pseudomonadati</taxon>
        <taxon>Pseudomonadota</taxon>
        <taxon>Alphaproteobacteria</taxon>
        <taxon>Rhodobacterales</taxon>
        <taxon>Roseobacteraceae</taxon>
        <taxon>Tateyamaria</taxon>
    </lineage>
</organism>
<dbReference type="SMART" id="SM00490">
    <property type="entry name" value="HELICc"/>
    <property type="match status" value="1"/>
</dbReference>
<evidence type="ECO:0000259" key="4">
    <source>
        <dbReference type="PROSITE" id="PS51194"/>
    </source>
</evidence>
<accession>A0ABW8UPY5</accession>
<dbReference type="Pfam" id="PF00270">
    <property type="entry name" value="DEAD"/>
    <property type="match status" value="2"/>
</dbReference>
<gene>
    <name evidence="5" type="primary">dpdJ</name>
    <name evidence="5" type="ORF">ACERZ8_03680</name>
</gene>
<protein>
    <submittedName>
        <fullName evidence="5">Protein DpdJ</fullName>
    </submittedName>
</protein>
<proteinExistence type="predicted"/>
<evidence type="ECO:0000256" key="2">
    <source>
        <dbReference type="ARBA" id="ARBA00022840"/>
    </source>
</evidence>
<dbReference type="InterPro" id="IPR052511">
    <property type="entry name" value="ATP-dep_Helicase"/>
</dbReference>
<dbReference type="SMART" id="SM00487">
    <property type="entry name" value="DEXDc"/>
    <property type="match status" value="1"/>
</dbReference>
<dbReference type="RefSeq" id="WP_407590769.1">
    <property type="nucleotide sequence ID" value="NZ_JBHDIY010000002.1"/>
</dbReference>
<name>A0ABW8UPY5_9RHOB</name>
<evidence type="ECO:0000313" key="5">
    <source>
        <dbReference type="EMBL" id="MFL4469012.1"/>
    </source>
</evidence>
<keyword evidence="2" id="KW-0067">ATP-binding</keyword>
<sequence>MEADETLLLAALDEIEQREAKLLTWGLVDGHVSAGEINGIIDSLLDDPAIGVGVSFYDAGGVVAELVERALLFDIGEEQGTHYRSRMAEGVRLLFRLRQLFPQHQGPTGWQTAPTLVADFRFIWRRRRYPRREVDPTTALRRIAAKTSDPSVSAVLSALIGSYGTDFKLAGFQVDAAARILGGFEKSQSIATLVSAGTGSGKTLAFYLPALSRVACHIQRDAAGDRWVKVLALYPRNELLKDQFAEVYSQARRLDATLANRGRRKIIIGTFFGPTPESSDNPHKTAAGKDRGGWRNSAAGVVCEYLRCPSSGCDGDMVWRDADRSANLERLECTECAGSIESDEIILTRRRLQTEAPDILFTTTEMLNQRMGDNRYRHLFGIGNRAQRSVEMMLLDEVHTYAGSSGAQVAFLLRRWRRMLRRHVGFVGLSATLKDGARFFAQLTGLFEQATVEIRPSNREMITEGAEYLLALRGDPVSRTALLSTTIQTGMLLSRLLDSPDEKKSRGVLGERTFLFTDDIDVTNRMYFAMLDAEGRRSNGAPDLASRPDGGLASLRRPLPVEQRKLHGQDWEAVVEIGHSLQPQDRKTVGRVMSMDPGVGNNLDIIVATASLEVGFNDPRVGAVVQHKAPRDVAQFLQRKGRAGRSRKMRPWTVAVLSDYGRDRLAYQGYDLLFDPELPLRTLPIGNRYVMRIQAVYATLDYLSLALASSNRGSVWLDLSSSTHRSYQRARQTALAGLIQRILTIPAELDRYTAYLASALKVEESAIAPLLWDHPRPLMTQVLPTALRRLESNWRAWGEIGEDFQVFNSPMPEFAPANLFSDLNLPEVDIILPQPGRATPEEVAMPIAQALREFAPGRVSRRYGISHAFERHWMCPTLDQSREQAVPLEPFARLDPLGDWQASIEGSVRNVPVFRPRRLEVQPPPGTVVDTSNARLRWQSQLVARQPGLVLDPPRGSPWTPLIEDVRFYSHEGQSPIEARRMALGSDAGIRFRDGRSQTKEFTFEVNGGPAALGFSLAVDAMCIRLRFPEDLWASLGDEADPRYRAMRTARFHYEAVHGAYLQMVDSHFARDWLAQLMLTAVSNEAMAKAITLREAASRLRDGSAELNLNQTLNALFQSPIVDDANAQGNQQDRLRQDLADYLADRQVVESLFGLAAILWTPIDAVWEPWLRERYTSTVGAAALSAITSLCPQIDTESLVLDVTSGPRETDDVLAGIANGEIWISEMSPGGNGQIEEAQQQYVEDPRRFFSLMTAALRDNDFSLSDFQLGRFLAVVVEGDRDDPVPAATRAFRHASSSEESNEAFSVLRHVLAEEGFVTFHAFLVTLANRVLRPGSSSDSDGFFLNAVRLWNSEEERLGVELDARLLAYRLARSDEIDSALGLAGIDAPSVNADQWRFGVIYGLLWPRGLQIRQSGLRVYSPFAELPAPDPLLLQSYLGEDERLIDLEREGWKGECLDRLANLGAATLVCPMAAASLLADALVFLATNPVQTGYLSVFARVQAVRRVEDVFHIDVDIAEALQ</sequence>
<dbReference type="InterPro" id="IPR014001">
    <property type="entry name" value="Helicase_ATP-bd"/>
</dbReference>
<feature type="domain" description="Helicase ATP-binding" evidence="3">
    <location>
        <begin position="183"/>
        <end position="451"/>
    </location>
</feature>
<dbReference type="PANTHER" id="PTHR47962:SF5">
    <property type="entry name" value="ATP-DEPENDENT HELICASE LHR-RELATED"/>
    <property type="match status" value="1"/>
</dbReference>
<dbReference type="PROSITE" id="PS51192">
    <property type="entry name" value="HELICASE_ATP_BIND_1"/>
    <property type="match status" value="1"/>
</dbReference>
<evidence type="ECO:0000259" key="3">
    <source>
        <dbReference type="PROSITE" id="PS51192"/>
    </source>
</evidence>
<dbReference type="SUPFAM" id="SSF52540">
    <property type="entry name" value="P-loop containing nucleoside triphosphate hydrolases"/>
    <property type="match status" value="1"/>
</dbReference>
<keyword evidence="6" id="KW-1185">Reference proteome</keyword>
<dbReference type="Pfam" id="PF00271">
    <property type="entry name" value="Helicase_C"/>
    <property type="match status" value="1"/>
</dbReference>
<feature type="domain" description="Helicase C-terminal" evidence="4">
    <location>
        <begin position="492"/>
        <end position="686"/>
    </location>
</feature>
<dbReference type="InterPro" id="IPR001650">
    <property type="entry name" value="Helicase_C-like"/>
</dbReference>
<dbReference type="EMBL" id="JBHDIY010000002">
    <property type="protein sequence ID" value="MFL4469012.1"/>
    <property type="molecule type" value="Genomic_DNA"/>
</dbReference>
<evidence type="ECO:0000256" key="1">
    <source>
        <dbReference type="ARBA" id="ARBA00022741"/>
    </source>
</evidence>
<dbReference type="PANTHER" id="PTHR47962">
    <property type="entry name" value="ATP-DEPENDENT HELICASE LHR-RELATED-RELATED"/>
    <property type="match status" value="1"/>
</dbReference>
<dbReference type="Proteomes" id="UP001627408">
    <property type="component" value="Unassembled WGS sequence"/>
</dbReference>
<dbReference type="InterPro" id="IPR027417">
    <property type="entry name" value="P-loop_NTPase"/>
</dbReference>
<dbReference type="NCBIfam" id="NF041067">
    <property type="entry name" value="DpdJ"/>
    <property type="match status" value="1"/>
</dbReference>
<keyword evidence="1" id="KW-0547">Nucleotide-binding</keyword>
<dbReference type="InterPro" id="IPR011545">
    <property type="entry name" value="DEAD/DEAH_box_helicase_dom"/>
</dbReference>
<dbReference type="Gene3D" id="3.40.50.300">
    <property type="entry name" value="P-loop containing nucleotide triphosphate hydrolases"/>
    <property type="match status" value="2"/>
</dbReference>